<gene>
    <name evidence="2" type="ORF">GALL_233450</name>
</gene>
<comment type="caution">
    <text evidence="2">The sequence shown here is derived from an EMBL/GenBank/DDBJ whole genome shotgun (WGS) entry which is preliminary data.</text>
</comment>
<organism evidence="2">
    <name type="scientific">mine drainage metagenome</name>
    <dbReference type="NCBI Taxonomy" id="410659"/>
    <lineage>
        <taxon>unclassified sequences</taxon>
        <taxon>metagenomes</taxon>
        <taxon>ecological metagenomes</taxon>
    </lineage>
</organism>
<proteinExistence type="predicted"/>
<evidence type="ECO:0000313" key="2">
    <source>
        <dbReference type="EMBL" id="OIQ94687.1"/>
    </source>
</evidence>
<reference evidence="2" key="1">
    <citation type="submission" date="2016-10" db="EMBL/GenBank/DDBJ databases">
        <title>Sequence of Gallionella enrichment culture.</title>
        <authorList>
            <person name="Poehlein A."/>
            <person name="Muehling M."/>
            <person name="Daniel R."/>
        </authorList>
    </citation>
    <scope>NUCLEOTIDE SEQUENCE</scope>
</reference>
<dbReference type="AlphaFoldDB" id="A0A1J5RRT3"/>
<feature type="compositionally biased region" description="Basic and acidic residues" evidence="1">
    <location>
        <begin position="162"/>
        <end position="171"/>
    </location>
</feature>
<dbReference type="EMBL" id="MLJW01000181">
    <property type="protein sequence ID" value="OIQ94687.1"/>
    <property type="molecule type" value="Genomic_DNA"/>
</dbReference>
<evidence type="ECO:0000256" key="1">
    <source>
        <dbReference type="SAM" id="MobiDB-lite"/>
    </source>
</evidence>
<feature type="region of interest" description="Disordered" evidence="1">
    <location>
        <begin position="158"/>
        <end position="178"/>
    </location>
</feature>
<name>A0A1J5RRT3_9ZZZZ</name>
<accession>A0A1J5RRT3</accession>
<protein>
    <submittedName>
        <fullName evidence="2">Uncharacterized protein</fullName>
    </submittedName>
</protein>
<sequence length="212" mass="22991">MVNVGDIPTDEVAVDGILVWHVVPEGSPISMNRVAPPRQHWTVPVHRRVFDLRLEANVNLTLFHFPILLGRGAHRAPPTCGPVTRRTARARATLKARVVSVRRCVGRAELGGDASSLGHLMAVGPRPLADRGGFTVGRAGRPATAARGSADRAAADLASVADPRRESEHLPRLPLAPHRVEKSVTLSSNRVDRAAEDDAGRSLHAQFRVRRR</sequence>